<name>A0A3R7X732_APHAT</name>
<dbReference type="EMBL" id="MZMZ02001356">
    <property type="protein sequence ID" value="RQM29459.1"/>
    <property type="molecule type" value="Genomic_DNA"/>
</dbReference>
<keyword evidence="2" id="KW-1185">Reference proteome</keyword>
<sequence>MGVQVPVNKPLLQFKAMDKWLKKPTPQDEPFSVEMKHIKDILKEHDTQNHLLPLKFHRHIKPPVHPPKRHFLEKEVVAGKKVPFSKTMAKRIRMVSLARVTDEAMALKTIFETEEYEAARKMQHSTRDWHVAYVCRHHPQANLAHSQTCKIMGILGAKREAQLKAGIEQWLLKKTDDVPELKQIKNILKTHDTQHHLLPLAFHKRIKPPVSPPRRLLFKAEVVAGKRVPFTKALAVKDRKRMDVIYESDDYEKEKRLSNYSTQLLLH</sequence>
<organism evidence="1 2">
    <name type="scientific">Aphanomyces astaci</name>
    <name type="common">Crayfish plague agent</name>
    <dbReference type="NCBI Taxonomy" id="112090"/>
    <lineage>
        <taxon>Eukaryota</taxon>
        <taxon>Sar</taxon>
        <taxon>Stramenopiles</taxon>
        <taxon>Oomycota</taxon>
        <taxon>Saprolegniomycetes</taxon>
        <taxon>Saprolegniales</taxon>
        <taxon>Verrucalvaceae</taxon>
        <taxon>Aphanomyces</taxon>
    </lineage>
</organism>
<dbReference type="Proteomes" id="UP000284702">
    <property type="component" value="Unassembled WGS sequence"/>
</dbReference>
<gene>
    <name evidence="1" type="ORF">B5M09_011941</name>
</gene>
<dbReference type="AlphaFoldDB" id="A0A3R7X732"/>
<reference evidence="1" key="1">
    <citation type="submission" date="2018-07" db="EMBL/GenBank/DDBJ databases">
        <title>Annotation of Aphanomyces astaci genome assembly.</title>
        <authorList>
            <person name="Studholme D.J."/>
        </authorList>
    </citation>
    <scope>NUCLEOTIDE SEQUENCE [LARGE SCALE GENOMIC DNA]</scope>
    <source>
        <strain evidence="1">Pc</strain>
    </source>
</reference>
<dbReference type="VEuPathDB" id="FungiDB:H257_19289"/>
<protein>
    <submittedName>
        <fullName evidence="1">Uncharacterized protein</fullName>
    </submittedName>
</protein>
<comment type="caution">
    <text evidence="1">The sequence shown here is derived from an EMBL/GenBank/DDBJ whole genome shotgun (WGS) entry which is preliminary data.</text>
</comment>
<proteinExistence type="predicted"/>
<evidence type="ECO:0000313" key="1">
    <source>
        <dbReference type="EMBL" id="RQM29459.1"/>
    </source>
</evidence>
<accession>A0A3R7X732</accession>
<evidence type="ECO:0000313" key="2">
    <source>
        <dbReference type="Proteomes" id="UP000284702"/>
    </source>
</evidence>
<dbReference type="VEuPathDB" id="FungiDB:H257_19290"/>